<evidence type="ECO:0000313" key="4">
    <source>
        <dbReference type="EMBL" id="PKV80773.1"/>
    </source>
</evidence>
<dbReference type="EMBL" id="PJMW01000002">
    <property type="protein sequence ID" value="PKV80773.1"/>
    <property type="molecule type" value="Genomic_DNA"/>
</dbReference>
<reference evidence="4 5" key="1">
    <citation type="submission" date="2017-12" db="EMBL/GenBank/DDBJ databases">
        <title>Sequencing the genomes of 1000 Actinobacteria strains.</title>
        <authorList>
            <person name="Klenk H.-P."/>
        </authorList>
    </citation>
    <scope>NUCLEOTIDE SEQUENCE [LARGE SCALE GENOMIC DNA]</scope>
    <source>
        <strain evidence="4 5">DSM 44489</strain>
    </source>
</reference>
<evidence type="ECO:0000256" key="1">
    <source>
        <dbReference type="ARBA" id="ARBA00006484"/>
    </source>
</evidence>
<dbReference type="RefSeq" id="WP_101466638.1">
    <property type="nucleotide sequence ID" value="NZ_PJMW01000002.1"/>
</dbReference>
<proteinExistence type="inferred from homology"/>
<evidence type="ECO:0000313" key="5">
    <source>
        <dbReference type="Proteomes" id="UP000233766"/>
    </source>
</evidence>
<dbReference type="Gene3D" id="3.40.50.720">
    <property type="entry name" value="NAD(P)-binding Rossmann-like Domain"/>
    <property type="match status" value="1"/>
</dbReference>
<comment type="similarity">
    <text evidence="1">Belongs to the short-chain dehydrogenases/reductases (SDR) family.</text>
</comment>
<dbReference type="InterPro" id="IPR036291">
    <property type="entry name" value="NAD(P)-bd_dom_sf"/>
</dbReference>
<dbReference type="SMART" id="SM00822">
    <property type="entry name" value="PKS_KR"/>
    <property type="match status" value="1"/>
</dbReference>
<accession>A0A2N3VGP0</accession>
<dbReference type="PANTHER" id="PTHR43639:SF1">
    <property type="entry name" value="SHORT-CHAIN DEHYDROGENASE_REDUCTASE FAMILY PROTEIN"/>
    <property type="match status" value="1"/>
</dbReference>
<dbReference type="InterPro" id="IPR057326">
    <property type="entry name" value="KR_dom"/>
</dbReference>
<comment type="caution">
    <text evidence="4">The sequence shown here is derived from an EMBL/GenBank/DDBJ whole genome shotgun (WGS) entry which is preliminary data.</text>
</comment>
<dbReference type="GO" id="GO:0016491">
    <property type="term" value="F:oxidoreductase activity"/>
    <property type="evidence" value="ECO:0007669"/>
    <property type="project" value="UniProtKB-KW"/>
</dbReference>
<dbReference type="Proteomes" id="UP000233766">
    <property type="component" value="Unassembled WGS sequence"/>
</dbReference>
<evidence type="ECO:0000259" key="3">
    <source>
        <dbReference type="SMART" id="SM00822"/>
    </source>
</evidence>
<dbReference type="CDD" id="cd05233">
    <property type="entry name" value="SDR_c"/>
    <property type="match status" value="1"/>
</dbReference>
<evidence type="ECO:0000256" key="2">
    <source>
        <dbReference type="ARBA" id="ARBA00023002"/>
    </source>
</evidence>
<dbReference type="InterPro" id="IPR002347">
    <property type="entry name" value="SDR_fam"/>
</dbReference>
<name>A0A2N3VGP0_9NOCA</name>
<feature type="domain" description="Ketoreductase" evidence="3">
    <location>
        <begin position="5"/>
        <end position="144"/>
    </location>
</feature>
<dbReference type="PANTHER" id="PTHR43639">
    <property type="entry name" value="OXIDOREDUCTASE, SHORT-CHAIN DEHYDROGENASE/REDUCTASE FAMILY (AFU_ORTHOLOGUE AFUA_5G02870)"/>
    <property type="match status" value="1"/>
</dbReference>
<organism evidence="4 5">
    <name type="scientific">Nocardia fluminea</name>
    <dbReference type="NCBI Taxonomy" id="134984"/>
    <lineage>
        <taxon>Bacteria</taxon>
        <taxon>Bacillati</taxon>
        <taxon>Actinomycetota</taxon>
        <taxon>Actinomycetes</taxon>
        <taxon>Mycobacteriales</taxon>
        <taxon>Nocardiaceae</taxon>
        <taxon>Nocardia</taxon>
    </lineage>
</organism>
<dbReference type="Pfam" id="PF13561">
    <property type="entry name" value="adh_short_C2"/>
    <property type="match status" value="1"/>
</dbReference>
<keyword evidence="2" id="KW-0560">Oxidoreductase</keyword>
<dbReference type="SUPFAM" id="SSF51735">
    <property type="entry name" value="NAD(P)-binding Rossmann-fold domains"/>
    <property type="match status" value="1"/>
</dbReference>
<dbReference type="OrthoDB" id="9787298at2"/>
<dbReference type="PRINTS" id="PR00080">
    <property type="entry name" value="SDRFAMILY"/>
</dbReference>
<protein>
    <submittedName>
        <fullName evidence="4">NAD(P)-dependent dehydrogenase (Short-subunit alcohol dehydrogenase family)</fullName>
    </submittedName>
</protein>
<dbReference type="AlphaFoldDB" id="A0A2N3VGP0"/>
<sequence>MSTRKTAIVTGSSSGIGRDIARAFVRRGDNVVLNGRDAAKLAAVAEELGAPERTAVVVGDIGAPATGSALVAAAVERFGGVDVLVNNAGTFAAKPFTEVTADELAGYLDGNLKGTYFTTQAVVRRLREQGAGGSIVNIGTVLVTHAIADVPASAPLASKGAIHALTTSLAAELAADRIRVNAVAPGFVRTPLLAGGNETVFGGFALLDRLGDVTETTAAVLYLADAEFVTGHILPVDGGFISGRAA</sequence>
<gene>
    <name evidence="4" type="ORF">ATK86_5206</name>
</gene>
<dbReference type="FunFam" id="3.40.50.720:FF:000084">
    <property type="entry name" value="Short-chain dehydrogenase reductase"/>
    <property type="match status" value="1"/>
</dbReference>
<dbReference type="PRINTS" id="PR00081">
    <property type="entry name" value="GDHRDH"/>
</dbReference>
<keyword evidence="5" id="KW-1185">Reference proteome</keyword>